<dbReference type="GO" id="GO:0005304">
    <property type="term" value="F:L-valine transmembrane transporter activity"/>
    <property type="evidence" value="ECO:0007669"/>
    <property type="project" value="TreeGrafter"/>
</dbReference>
<keyword evidence="1" id="KW-0813">Transport</keyword>
<dbReference type="InterPro" id="IPR027417">
    <property type="entry name" value="P-loop_NTPase"/>
</dbReference>
<keyword evidence="3 5" id="KW-0067">ATP-binding</keyword>
<name>A0A1W2D3U6_9BACT</name>
<dbReference type="CDD" id="cd03219">
    <property type="entry name" value="ABC_Mj1267_LivG_branched"/>
    <property type="match status" value="1"/>
</dbReference>
<dbReference type="STRING" id="1121400.SAMN02746065_11515"/>
<dbReference type="GO" id="GO:1903805">
    <property type="term" value="P:L-valine import across plasma membrane"/>
    <property type="evidence" value="ECO:0007669"/>
    <property type="project" value="TreeGrafter"/>
</dbReference>
<dbReference type="RefSeq" id="WP_084069995.1">
    <property type="nucleotide sequence ID" value="NZ_FWXY01000015.1"/>
</dbReference>
<accession>A0A1W2D3U6</accession>
<dbReference type="PANTHER" id="PTHR45772:SF7">
    <property type="entry name" value="AMINO ACID ABC TRANSPORTER ATP-BINDING PROTEIN"/>
    <property type="match status" value="1"/>
</dbReference>
<evidence type="ECO:0000256" key="1">
    <source>
        <dbReference type="ARBA" id="ARBA00022448"/>
    </source>
</evidence>
<reference evidence="5 6" key="1">
    <citation type="submission" date="2017-04" db="EMBL/GenBank/DDBJ databases">
        <authorList>
            <person name="Afonso C.L."/>
            <person name="Miller P.J."/>
            <person name="Scott M.A."/>
            <person name="Spackman E."/>
            <person name="Goraichik I."/>
            <person name="Dimitrov K.M."/>
            <person name="Suarez D.L."/>
            <person name="Swayne D.E."/>
        </authorList>
    </citation>
    <scope>NUCLEOTIDE SEQUENCE [LARGE SCALE GENOMIC DNA]</scope>
    <source>
        <strain evidence="5 6">DSM 3385</strain>
    </source>
</reference>
<dbReference type="GO" id="GO:0005886">
    <property type="term" value="C:plasma membrane"/>
    <property type="evidence" value="ECO:0007669"/>
    <property type="project" value="TreeGrafter"/>
</dbReference>
<sequence>MKILEVEKMVMRFGGLTAVDTLDLNIDKGEILGLIGPNGAGKSTAFNCIAGVHPPTEGRITFNGEYTNQLKPWDLCKKGLARTFQIVKPFASKSVLYNVTVGAFATTDKRSDAEDKAIMVLKALNFENKKELKSGALTIADRKRLEIARALATEPKLLLLDEVMAGLRPGEVDELVEIVQGLRNSGITIFVIEHIMRAIMALSDRIVVIQFGKKIAEGTPGEIASNENVIKAYLGEEYGTA</sequence>
<dbReference type="GO" id="GO:0015188">
    <property type="term" value="F:L-isoleucine transmembrane transporter activity"/>
    <property type="evidence" value="ECO:0007669"/>
    <property type="project" value="TreeGrafter"/>
</dbReference>
<evidence type="ECO:0000313" key="6">
    <source>
        <dbReference type="Proteomes" id="UP000192418"/>
    </source>
</evidence>
<dbReference type="PROSITE" id="PS50893">
    <property type="entry name" value="ABC_TRANSPORTER_2"/>
    <property type="match status" value="1"/>
</dbReference>
<keyword evidence="6" id="KW-1185">Reference proteome</keyword>
<dbReference type="GO" id="GO:0042941">
    <property type="term" value="P:D-alanine transmembrane transport"/>
    <property type="evidence" value="ECO:0007669"/>
    <property type="project" value="TreeGrafter"/>
</dbReference>
<dbReference type="InterPro" id="IPR003439">
    <property type="entry name" value="ABC_transporter-like_ATP-bd"/>
</dbReference>
<dbReference type="Gene3D" id="3.40.50.300">
    <property type="entry name" value="P-loop containing nucleotide triphosphate hydrolases"/>
    <property type="match status" value="1"/>
</dbReference>
<keyword evidence="2" id="KW-0547">Nucleotide-binding</keyword>
<proteinExistence type="predicted"/>
<dbReference type="InterPro" id="IPR003593">
    <property type="entry name" value="AAA+_ATPase"/>
</dbReference>
<evidence type="ECO:0000256" key="3">
    <source>
        <dbReference type="ARBA" id="ARBA00022840"/>
    </source>
</evidence>
<dbReference type="Pfam" id="PF00005">
    <property type="entry name" value="ABC_tran"/>
    <property type="match status" value="1"/>
</dbReference>
<dbReference type="PANTHER" id="PTHR45772">
    <property type="entry name" value="CONSERVED COMPONENT OF ABC TRANSPORTER FOR NATURAL AMINO ACIDS-RELATED"/>
    <property type="match status" value="1"/>
</dbReference>
<protein>
    <submittedName>
        <fullName evidence="5">Amino acid/amide ABC transporter ATP-binding protein 1, HAAT family</fullName>
    </submittedName>
</protein>
<dbReference type="InterPro" id="IPR051120">
    <property type="entry name" value="ABC_AA/LPS_Transport"/>
</dbReference>
<feature type="domain" description="ABC transporter" evidence="4">
    <location>
        <begin position="4"/>
        <end position="236"/>
    </location>
</feature>
<dbReference type="AlphaFoldDB" id="A0A1W2D3U6"/>
<evidence type="ECO:0000259" key="4">
    <source>
        <dbReference type="PROSITE" id="PS50893"/>
    </source>
</evidence>
<dbReference type="SUPFAM" id="SSF52540">
    <property type="entry name" value="P-loop containing nucleoside triphosphate hydrolases"/>
    <property type="match status" value="1"/>
</dbReference>
<gene>
    <name evidence="5" type="ORF">SAMN02746065_11515</name>
</gene>
<dbReference type="GO" id="GO:0005524">
    <property type="term" value="F:ATP binding"/>
    <property type="evidence" value="ECO:0007669"/>
    <property type="project" value="UniProtKB-KW"/>
</dbReference>
<dbReference type="GO" id="GO:0016887">
    <property type="term" value="F:ATP hydrolysis activity"/>
    <property type="evidence" value="ECO:0007669"/>
    <property type="project" value="InterPro"/>
</dbReference>
<dbReference type="SMART" id="SM00382">
    <property type="entry name" value="AAA"/>
    <property type="match status" value="1"/>
</dbReference>
<dbReference type="GO" id="GO:0015808">
    <property type="term" value="P:L-alanine transport"/>
    <property type="evidence" value="ECO:0007669"/>
    <property type="project" value="TreeGrafter"/>
</dbReference>
<dbReference type="InterPro" id="IPR032823">
    <property type="entry name" value="BCA_ABC_TP_C"/>
</dbReference>
<dbReference type="Pfam" id="PF12399">
    <property type="entry name" value="BCA_ABC_TP_C"/>
    <property type="match status" value="1"/>
</dbReference>
<evidence type="ECO:0000256" key="2">
    <source>
        <dbReference type="ARBA" id="ARBA00022741"/>
    </source>
</evidence>
<dbReference type="GO" id="GO:1903806">
    <property type="term" value="P:L-isoleucine import across plasma membrane"/>
    <property type="evidence" value="ECO:0007669"/>
    <property type="project" value="TreeGrafter"/>
</dbReference>
<dbReference type="OrthoDB" id="5405085at2"/>
<evidence type="ECO:0000313" key="5">
    <source>
        <dbReference type="EMBL" id="SMC91734.1"/>
    </source>
</evidence>
<dbReference type="GO" id="GO:0015192">
    <property type="term" value="F:L-phenylalanine transmembrane transporter activity"/>
    <property type="evidence" value="ECO:0007669"/>
    <property type="project" value="TreeGrafter"/>
</dbReference>
<organism evidence="5 6">
    <name type="scientific">Desulfocicer vacuolatum DSM 3385</name>
    <dbReference type="NCBI Taxonomy" id="1121400"/>
    <lineage>
        <taxon>Bacteria</taxon>
        <taxon>Pseudomonadati</taxon>
        <taxon>Thermodesulfobacteriota</taxon>
        <taxon>Desulfobacteria</taxon>
        <taxon>Desulfobacterales</taxon>
        <taxon>Desulfobacteraceae</taxon>
        <taxon>Desulfocicer</taxon>
    </lineage>
</organism>
<dbReference type="EMBL" id="FWXY01000015">
    <property type="protein sequence ID" value="SMC91734.1"/>
    <property type="molecule type" value="Genomic_DNA"/>
</dbReference>
<dbReference type="Proteomes" id="UP000192418">
    <property type="component" value="Unassembled WGS sequence"/>
</dbReference>